<gene>
    <name evidence="5" type="ORF">AZI98_17630</name>
</gene>
<dbReference type="GeneID" id="301126048"/>
<dbReference type="GO" id="GO:0003677">
    <property type="term" value="F:DNA binding"/>
    <property type="evidence" value="ECO:0007669"/>
    <property type="project" value="UniProtKB-KW"/>
</dbReference>
<dbReference type="PRINTS" id="PR00598">
    <property type="entry name" value="HTHMARR"/>
</dbReference>
<dbReference type="InterPro" id="IPR039422">
    <property type="entry name" value="MarR/SlyA-like"/>
</dbReference>
<sequence length="138" mass="16279">MNPTSSSMTELENEFIRIFRDLRNFYTMGKKYGLSRNEFFIMKFLLKNGPQKLSTISQESDISPSFLTGITDQLIEKGYIERNRSKKDRRIVQISLTKKGEETIIAVQQDLIQYMRSKFNAFTEEEIQDLIRLLRKIP</sequence>
<keyword evidence="2" id="KW-0238">DNA-binding</keyword>
<dbReference type="AlphaFoldDB" id="A0A165WAQ8"/>
<dbReference type="SUPFAM" id="SSF46785">
    <property type="entry name" value="Winged helix' DNA-binding domain"/>
    <property type="match status" value="1"/>
</dbReference>
<dbReference type="OrthoDB" id="288929at2"/>
<dbReference type="InterPro" id="IPR000835">
    <property type="entry name" value="HTH_MarR-typ"/>
</dbReference>
<evidence type="ECO:0000313" key="5">
    <source>
        <dbReference type="EMBL" id="KZN94815.1"/>
    </source>
</evidence>
<keyword evidence="1" id="KW-0805">Transcription regulation</keyword>
<evidence type="ECO:0000256" key="2">
    <source>
        <dbReference type="ARBA" id="ARBA00023125"/>
    </source>
</evidence>
<dbReference type="SMART" id="SM00347">
    <property type="entry name" value="HTH_MARR"/>
    <property type="match status" value="1"/>
</dbReference>
<keyword evidence="6" id="KW-1185">Reference proteome</keyword>
<dbReference type="EMBL" id="LWBR01000075">
    <property type="protein sequence ID" value="KZN94815.1"/>
    <property type="molecule type" value="Genomic_DNA"/>
</dbReference>
<reference evidence="5 6" key="1">
    <citation type="submission" date="2016-04" db="EMBL/GenBank/DDBJ databases">
        <title>Draft genome sequence of Aeribacillus pallidus 8m3 from petroleum reservoir.</title>
        <authorList>
            <person name="Poltaraus A.B."/>
            <person name="Nazina T.N."/>
            <person name="Tourova T.P."/>
            <person name="Malakho S.M."/>
            <person name="Korshunova A.V."/>
            <person name="Sokolova D.S."/>
        </authorList>
    </citation>
    <scope>NUCLEOTIDE SEQUENCE [LARGE SCALE GENOMIC DNA]</scope>
    <source>
        <strain evidence="5 6">8m3</strain>
    </source>
</reference>
<dbReference type="Gene3D" id="1.10.10.10">
    <property type="entry name" value="Winged helix-like DNA-binding domain superfamily/Winged helix DNA-binding domain"/>
    <property type="match status" value="1"/>
</dbReference>
<protein>
    <recommendedName>
        <fullName evidence="4">HTH marR-type domain-containing protein</fullName>
    </recommendedName>
</protein>
<name>A0A165WAQ8_9BACI</name>
<organism evidence="5 6">
    <name type="scientific">Aeribacillus pallidus</name>
    <dbReference type="NCBI Taxonomy" id="33936"/>
    <lineage>
        <taxon>Bacteria</taxon>
        <taxon>Bacillati</taxon>
        <taxon>Bacillota</taxon>
        <taxon>Bacilli</taxon>
        <taxon>Bacillales</taxon>
        <taxon>Bacillaceae</taxon>
        <taxon>Aeribacillus</taxon>
    </lineage>
</organism>
<accession>A0A165WAQ8</accession>
<accession>A0A161WBF5</accession>
<dbReference type="PROSITE" id="PS50995">
    <property type="entry name" value="HTH_MARR_2"/>
    <property type="match status" value="1"/>
</dbReference>
<keyword evidence="3" id="KW-0804">Transcription</keyword>
<dbReference type="InterPro" id="IPR036390">
    <property type="entry name" value="WH_DNA-bd_sf"/>
</dbReference>
<evidence type="ECO:0000313" key="6">
    <source>
        <dbReference type="Proteomes" id="UP000076476"/>
    </source>
</evidence>
<dbReference type="InterPro" id="IPR036388">
    <property type="entry name" value="WH-like_DNA-bd_sf"/>
</dbReference>
<evidence type="ECO:0000256" key="1">
    <source>
        <dbReference type="ARBA" id="ARBA00023015"/>
    </source>
</evidence>
<dbReference type="RefSeq" id="WP_082829330.1">
    <property type="nucleotide sequence ID" value="NZ_CP017703.1"/>
</dbReference>
<evidence type="ECO:0000259" key="4">
    <source>
        <dbReference type="PROSITE" id="PS50995"/>
    </source>
</evidence>
<evidence type="ECO:0000256" key="3">
    <source>
        <dbReference type="ARBA" id="ARBA00023163"/>
    </source>
</evidence>
<feature type="domain" description="HTH marR-type" evidence="4">
    <location>
        <begin position="8"/>
        <end position="138"/>
    </location>
</feature>
<dbReference type="PANTHER" id="PTHR33164">
    <property type="entry name" value="TRANSCRIPTIONAL REGULATOR, MARR FAMILY"/>
    <property type="match status" value="1"/>
</dbReference>
<dbReference type="Pfam" id="PF22381">
    <property type="entry name" value="Staph_reg_Sar_Rot"/>
    <property type="match status" value="1"/>
</dbReference>
<dbReference type="GO" id="GO:0006950">
    <property type="term" value="P:response to stress"/>
    <property type="evidence" value="ECO:0007669"/>
    <property type="project" value="TreeGrafter"/>
</dbReference>
<dbReference type="Proteomes" id="UP000076476">
    <property type="component" value="Unassembled WGS sequence"/>
</dbReference>
<dbReference type="InterPro" id="IPR055166">
    <property type="entry name" value="Transc_reg_Sar_Rot_HTH"/>
</dbReference>
<dbReference type="GO" id="GO:0003700">
    <property type="term" value="F:DNA-binding transcription factor activity"/>
    <property type="evidence" value="ECO:0007669"/>
    <property type="project" value="InterPro"/>
</dbReference>
<dbReference type="PANTHER" id="PTHR33164:SF67">
    <property type="entry name" value="TRANSCRIPTIONAL REGULATOR, MARR FAMILY"/>
    <property type="match status" value="1"/>
</dbReference>
<dbReference type="STRING" id="33936.AZI98_17630"/>
<comment type="caution">
    <text evidence="5">The sequence shown here is derived from an EMBL/GenBank/DDBJ whole genome shotgun (WGS) entry which is preliminary data.</text>
</comment>
<proteinExistence type="predicted"/>